<proteinExistence type="predicted"/>
<evidence type="ECO:0000313" key="3">
    <source>
        <dbReference type="Proteomes" id="UP000672032"/>
    </source>
</evidence>
<keyword evidence="1" id="KW-0732">Signal</keyword>
<feature type="signal peptide" evidence="1">
    <location>
        <begin position="1"/>
        <end position="18"/>
    </location>
</feature>
<keyword evidence="3" id="KW-1185">Reference proteome</keyword>
<evidence type="ECO:0000256" key="1">
    <source>
        <dbReference type="SAM" id="SignalP"/>
    </source>
</evidence>
<sequence>MWFQFLAILTVLATKTIADPTALSVTGSINKPKALDPKMTCDQLPQNSCLYSFYAAPNSATTTIVDQGCNDYGQDHFVFNSTKIWFLDLGPQPVKNHVWVISNFTRLNAPNATVSFMGRYNSPQLQWLDKEYTVPILPNLSLGSAVLSTLGFGKKSIVVYRAQIPC</sequence>
<dbReference type="OrthoDB" id="3490753at2759"/>
<organism evidence="2 3">
    <name type="scientific">Monilinia vaccinii-corymbosi</name>
    <dbReference type="NCBI Taxonomy" id="61207"/>
    <lineage>
        <taxon>Eukaryota</taxon>
        <taxon>Fungi</taxon>
        <taxon>Dikarya</taxon>
        <taxon>Ascomycota</taxon>
        <taxon>Pezizomycotina</taxon>
        <taxon>Leotiomycetes</taxon>
        <taxon>Helotiales</taxon>
        <taxon>Sclerotiniaceae</taxon>
        <taxon>Monilinia</taxon>
    </lineage>
</organism>
<dbReference type="Proteomes" id="UP000672032">
    <property type="component" value="Chromosome 6"/>
</dbReference>
<gene>
    <name evidence="2" type="ORF">DSL72_006987</name>
</gene>
<feature type="chain" id="PRO_5032510933" evidence="1">
    <location>
        <begin position="19"/>
        <end position="166"/>
    </location>
</feature>
<dbReference type="AlphaFoldDB" id="A0A8A3PLK5"/>
<accession>A0A8A3PLK5</accession>
<evidence type="ECO:0000313" key="2">
    <source>
        <dbReference type="EMBL" id="QSZ35865.1"/>
    </source>
</evidence>
<protein>
    <submittedName>
        <fullName evidence="2">Uncharacterized protein</fullName>
    </submittedName>
</protein>
<reference evidence="2" key="1">
    <citation type="submission" date="2020-10" db="EMBL/GenBank/DDBJ databases">
        <title>Genome Sequence of Monilinia vaccinii-corymbosi Sheds Light on Mummy Berry Disease Infection of Blueberry and Mating Type.</title>
        <authorList>
            <person name="Yow A.G."/>
            <person name="Zhang Y."/>
            <person name="Bansal K."/>
            <person name="Eacker S.M."/>
            <person name="Sullivan S."/>
            <person name="Liachko I."/>
            <person name="Cubeta M.A."/>
            <person name="Rollins J.A."/>
            <person name="Ashrafi H."/>
        </authorList>
    </citation>
    <scope>NUCLEOTIDE SEQUENCE</scope>
    <source>
        <strain evidence="2">RL-1</strain>
    </source>
</reference>
<name>A0A8A3PLK5_9HELO</name>
<dbReference type="EMBL" id="CP063410">
    <property type="protein sequence ID" value="QSZ35865.1"/>
    <property type="molecule type" value="Genomic_DNA"/>
</dbReference>